<comment type="caution">
    <text evidence="9">The sequence shown here is derived from an EMBL/GenBank/DDBJ whole genome shotgun (WGS) entry which is preliminary data.</text>
</comment>
<evidence type="ECO:0000256" key="3">
    <source>
        <dbReference type="ARBA" id="ARBA00022475"/>
    </source>
</evidence>
<dbReference type="Pfam" id="PF09335">
    <property type="entry name" value="VTT_dom"/>
    <property type="match status" value="1"/>
</dbReference>
<evidence type="ECO:0000313" key="9">
    <source>
        <dbReference type="EMBL" id="MBT1698560.1"/>
    </source>
</evidence>
<dbReference type="InterPro" id="IPR032816">
    <property type="entry name" value="VTT_dom"/>
</dbReference>
<protein>
    <submittedName>
        <fullName evidence="9">VTT domain-containing protein</fullName>
    </submittedName>
</protein>
<evidence type="ECO:0000256" key="7">
    <source>
        <dbReference type="RuleBase" id="RU367016"/>
    </source>
</evidence>
<feature type="transmembrane region" description="Helical" evidence="7">
    <location>
        <begin position="61"/>
        <end position="82"/>
    </location>
</feature>
<feature type="transmembrane region" description="Helical" evidence="7">
    <location>
        <begin position="15"/>
        <end position="40"/>
    </location>
</feature>
<dbReference type="InterPro" id="IPR032818">
    <property type="entry name" value="DedA-like"/>
</dbReference>
<evidence type="ECO:0000256" key="6">
    <source>
        <dbReference type="ARBA" id="ARBA00023136"/>
    </source>
</evidence>
<keyword evidence="5 7" id="KW-1133">Transmembrane helix</keyword>
<evidence type="ECO:0000313" key="10">
    <source>
        <dbReference type="Proteomes" id="UP001319200"/>
    </source>
</evidence>
<accession>A0AAP2GQ41</accession>
<reference evidence="9 10" key="1">
    <citation type="submission" date="2021-05" db="EMBL/GenBank/DDBJ databases">
        <title>A Polyphasic approach of four new species of the genus Ohtaekwangia: Ohtaekwangia histidinii sp. nov., Ohtaekwangia cretensis sp. nov., Ohtaekwangia indiensis sp. nov., Ohtaekwangia reichenbachii sp. nov. from diverse environment.</title>
        <authorList>
            <person name="Octaviana S."/>
        </authorList>
    </citation>
    <scope>NUCLEOTIDE SEQUENCE [LARGE SCALE GENOMIC DNA]</scope>
    <source>
        <strain evidence="9 10">PWU4</strain>
    </source>
</reference>
<keyword evidence="10" id="KW-1185">Reference proteome</keyword>
<comment type="subcellular location">
    <subcellularLocation>
        <location evidence="1 7">Cell membrane</location>
        <topology evidence="1 7">Multi-pass membrane protein</topology>
    </subcellularLocation>
</comment>
<dbReference type="PANTHER" id="PTHR30353:SF0">
    <property type="entry name" value="TRANSMEMBRANE PROTEIN"/>
    <property type="match status" value="1"/>
</dbReference>
<evidence type="ECO:0000256" key="4">
    <source>
        <dbReference type="ARBA" id="ARBA00022692"/>
    </source>
</evidence>
<feature type="transmembrane region" description="Helical" evidence="7">
    <location>
        <begin position="117"/>
        <end position="140"/>
    </location>
</feature>
<dbReference type="PANTHER" id="PTHR30353">
    <property type="entry name" value="INNER MEMBRANE PROTEIN DEDA-RELATED"/>
    <property type="match status" value="1"/>
</dbReference>
<proteinExistence type="inferred from homology"/>
<feature type="domain" description="VTT" evidence="8">
    <location>
        <begin position="40"/>
        <end position="167"/>
    </location>
</feature>
<keyword evidence="3 7" id="KW-1003">Cell membrane</keyword>
<keyword evidence="4 7" id="KW-0812">Transmembrane</keyword>
<dbReference type="AlphaFoldDB" id="A0AAP2GQ41"/>
<dbReference type="EMBL" id="JAHESF010000015">
    <property type="protein sequence ID" value="MBT1698560.1"/>
    <property type="molecule type" value="Genomic_DNA"/>
</dbReference>
<gene>
    <name evidence="9" type="ORF">KK083_16835</name>
</gene>
<dbReference type="GO" id="GO:0005886">
    <property type="term" value="C:plasma membrane"/>
    <property type="evidence" value="ECO:0007669"/>
    <property type="project" value="UniProtKB-SubCell"/>
</dbReference>
<evidence type="ECO:0000259" key="8">
    <source>
        <dbReference type="Pfam" id="PF09335"/>
    </source>
</evidence>
<sequence length="209" mass="23335">MNILVFLDSFNPENIIQYGGLTLLLIIIFAETGVFFGFFLPGDSLLFIAGLLSDTEYLDTNIALLITLLIIAAVSGSMVGYLTGRWAGVYLANKKDSLFFKKKYLDLTQAFYQKHGMMAFILGRFLPVVRTFVTILAGMVKIDFPKFLIFNFLGASIWILTMVLSGHFLGQAFPQITTYLEIIVVGMILVSAIPVVITWLKNRNLLAKD</sequence>
<evidence type="ECO:0000256" key="5">
    <source>
        <dbReference type="ARBA" id="ARBA00022989"/>
    </source>
</evidence>
<evidence type="ECO:0000256" key="2">
    <source>
        <dbReference type="ARBA" id="ARBA00010792"/>
    </source>
</evidence>
<comment type="similarity">
    <text evidence="2 7">Belongs to the DedA family.</text>
</comment>
<evidence type="ECO:0000256" key="1">
    <source>
        <dbReference type="ARBA" id="ARBA00004651"/>
    </source>
</evidence>
<keyword evidence="6 7" id="KW-0472">Membrane</keyword>
<dbReference type="Proteomes" id="UP001319200">
    <property type="component" value="Unassembled WGS sequence"/>
</dbReference>
<name>A0AAP2GQ41_9BACT</name>
<feature type="transmembrane region" description="Helical" evidence="7">
    <location>
        <begin position="147"/>
        <end position="170"/>
    </location>
</feature>
<organism evidence="9 10">
    <name type="scientific">Chryseosolibacter histidini</name>
    <dbReference type="NCBI Taxonomy" id="2782349"/>
    <lineage>
        <taxon>Bacteria</taxon>
        <taxon>Pseudomonadati</taxon>
        <taxon>Bacteroidota</taxon>
        <taxon>Cytophagia</taxon>
        <taxon>Cytophagales</taxon>
        <taxon>Chryseotaleaceae</taxon>
        <taxon>Chryseosolibacter</taxon>
    </lineage>
</organism>
<feature type="transmembrane region" description="Helical" evidence="7">
    <location>
        <begin position="176"/>
        <end position="200"/>
    </location>
</feature>